<feature type="chain" id="PRO_5035185379" evidence="2">
    <location>
        <begin position="18"/>
        <end position="101"/>
    </location>
</feature>
<feature type="compositionally biased region" description="Pro residues" evidence="1">
    <location>
        <begin position="69"/>
        <end position="83"/>
    </location>
</feature>
<reference evidence="3" key="1">
    <citation type="submission" date="2021-09" db="EMBL/GenBank/DDBJ databases">
        <authorList>
            <person name="Martin H S."/>
        </authorList>
    </citation>
    <scope>NUCLEOTIDE SEQUENCE</scope>
</reference>
<proteinExistence type="predicted"/>
<protein>
    <submittedName>
        <fullName evidence="3">(African queen) hypothetical protein</fullName>
    </submittedName>
</protein>
<dbReference type="EMBL" id="CAKASE010000064">
    <property type="protein sequence ID" value="CAG9569842.1"/>
    <property type="molecule type" value="Genomic_DNA"/>
</dbReference>
<feature type="signal peptide" evidence="2">
    <location>
        <begin position="1"/>
        <end position="17"/>
    </location>
</feature>
<evidence type="ECO:0000256" key="2">
    <source>
        <dbReference type="SAM" id="SignalP"/>
    </source>
</evidence>
<name>A0A8J2QUX6_9NEOP</name>
<gene>
    <name evidence="3" type="ORF">DCHRY22_LOCUS9040</name>
</gene>
<evidence type="ECO:0000256" key="1">
    <source>
        <dbReference type="SAM" id="MobiDB-lite"/>
    </source>
</evidence>
<comment type="caution">
    <text evidence="3">The sequence shown here is derived from an EMBL/GenBank/DDBJ whole genome shotgun (WGS) entry which is preliminary data.</text>
</comment>
<sequence>MIIVNYIWALLLIYCSTCPEEGACRYVATSSTMQARGSSGRNIIRYRARITRAGCAARRDRLARALLPRPSPYLPPPHAPLPHPSLARPPTRGDTYEFSAM</sequence>
<dbReference type="AlphaFoldDB" id="A0A8J2QUX6"/>
<accession>A0A8J2QUX6</accession>
<keyword evidence="4" id="KW-1185">Reference proteome</keyword>
<evidence type="ECO:0000313" key="3">
    <source>
        <dbReference type="EMBL" id="CAG9569842.1"/>
    </source>
</evidence>
<evidence type="ECO:0000313" key="4">
    <source>
        <dbReference type="Proteomes" id="UP000789524"/>
    </source>
</evidence>
<organism evidence="3 4">
    <name type="scientific">Danaus chrysippus</name>
    <name type="common">African queen</name>
    <dbReference type="NCBI Taxonomy" id="151541"/>
    <lineage>
        <taxon>Eukaryota</taxon>
        <taxon>Metazoa</taxon>
        <taxon>Ecdysozoa</taxon>
        <taxon>Arthropoda</taxon>
        <taxon>Hexapoda</taxon>
        <taxon>Insecta</taxon>
        <taxon>Pterygota</taxon>
        <taxon>Neoptera</taxon>
        <taxon>Endopterygota</taxon>
        <taxon>Lepidoptera</taxon>
        <taxon>Glossata</taxon>
        <taxon>Ditrysia</taxon>
        <taxon>Papilionoidea</taxon>
        <taxon>Nymphalidae</taxon>
        <taxon>Danainae</taxon>
        <taxon>Danaini</taxon>
        <taxon>Danaina</taxon>
        <taxon>Danaus</taxon>
        <taxon>Anosia</taxon>
    </lineage>
</organism>
<dbReference type="OrthoDB" id="10478551at2759"/>
<keyword evidence="2" id="KW-0732">Signal</keyword>
<dbReference type="Proteomes" id="UP000789524">
    <property type="component" value="Unassembled WGS sequence"/>
</dbReference>
<feature type="region of interest" description="Disordered" evidence="1">
    <location>
        <begin position="69"/>
        <end position="101"/>
    </location>
</feature>